<evidence type="ECO:0000256" key="3">
    <source>
        <dbReference type="ARBA" id="ARBA00023125"/>
    </source>
</evidence>
<dbReference type="InterPro" id="IPR000847">
    <property type="entry name" value="LysR_HTH_N"/>
</dbReference>
<dbReference type="RefSeq" id="WP_203881044.1">
    <property type="nucleotide sequence ID" value="NZ_BAABHH010000002.1"/>
</dbReference>
<dbReference type="PANTHER" id="PTHR30346:SF0">
    <property type="entry name" value="HCA OPERON TRANSCRIPTIONAL ACTIVATOR HCAR"/>
    <property type="match status" value="1"/>
</dbReference>
<dbReference type="AlphaFoldDB" id="A0A8J3PQK9"/>
<proteinExistence type="inferred from homology"/>
<dbReference type="GO" id="GO:0032993">
    <property type="term" value="C:protein-DNA complex"/>
    <property type="evidence" value="ECO:0007669"/>
    <property type="project" value="TreeGrafter"/>
</dbReference>
<reference evidence="6 7" key="1">
    <citation type="submission" date="2021-01" db="EMBL/GenBank/DDBJ databases">
        <title>Whole genome shotgun sequence of Planotetraspora kaengkrachanensis NBRC 104272.</title>
        <authorList>
            <person name="Komaki H."/>
            <person name="Tamura T."/>
        </authorList>
    </citation>
    <scope>NUCLEOTIDE SEQUENCE [LARGE SCALE GENOMIC DNA]</scope>
    <source>
        <strain evidence="6 7">NBRC 104272</strain>
    </source>
</reference>
<accession>A0A8J3PQK9</accession>
<dbReference type="Pfam" id="PF03466">
    <property type="entry name" value="LysR_substrate"/>
    <property type="match status" value="1"/>
</dbReference>
<dbReference type="GO" id="GO:0003700">
    <property type="term" value="F:DNA-binding transcription factor activity"/>
    <property type="evidence" value="ECO:0007669"/>
    <property type="project" value="InterPro"/>
</dbReference>
<keyword evidence="7" id="KW-1185">Reference proteome</keyword>
<keyword evidence="2" id="KW-0805">Transcription regulation</keyword>
<dbReference type="FunFam" id="1.10.10.10:FF:000001">
    <property type="entry name" value="LysR family transcriptional regulator"/>
    <property type="match status" value="1"/>
</dbReference>
<dbReference type="SUPFAM" id="SSF46785">
    <property type="entry name" value="Winged helix' DNA-binding domain"/>
    <property type="match status" value="1"/>
</dbReference>
<dbReference type="EMBL" id="BONV01000002">
    <property type="protein sequence ID" value="GIG77524.1"/>
    <property type="molecule type" value="Genomic_DNA"/>
</dbReference>
<dbReference type="InterPro" id="IPR005119">
    <property type="entry name" value="LysR_subst-bd"/>
</dbReference>
<dbReference type="SUPFAM" id="SSF53850">
    <property type="entry name" value="Periplasmic binding protein-like II"/>
    <property type="match status" value="1"/>
</dbReference>
<dbReference type="Gene3D" id="1.10.10.10">
    <property type="entry name" value="Winged helix-like DNA-binding domain superfamily/Winged helix DNA-binding domain"/>
    <property type="match status" value="1"/>
</dbReference>
<gene>
    <name evidence="6" type="ORF">Pka01_06510</name>
</gene>
<evidence type="ECO:0000313" key="7">
    <source>
        <dbReference type="Proteomes" id="UP000630097"/>
    </source>
</evidence>
<keyword evidence="4" id="KW-0804">Transcription</keyword>
<organism evidence="6 7">
    <name type="scientific">Planotetraspora kaengkrachanensis</name>
    <dbReference type="NCBI Taxonomy" id="575193"/>
    <lineage>
        <taxon>Bacteria</taxon>
        <taxon>Bacillati</taxon>
        <taxon>Actinomycetota</taxon>
        <taxon>Actinomycetes</taxon>
        <taxon>Streptosporangiales</taxon>
        <taxon>Streptosporangiaceae</taxon>
        <taxon>Planotetraspora</taxon>
    </lineage>
</organism>
<evidence type="ECO:0000259" key="5">
    <source>
        <dbReference type="PROSITE" id="PS50931"/>
    </source>
</evidence>
<name>A0A8J3PQK9_9ACTN</name>
<dbReference type="GO" id="GO:0003677">
    <property type="term" value="F:DNA binding"/>
    <property type="evidence" value="ECO:0007669"/>
    <property type="project" value="UniProtKB-KW"/>
</dbReference>
<dbReference type="Proteomes" id="UP000630097">
    <property type="component" value="Unassembled WGS sequence"/>
</dbReference>
<dbReference type="PANTHER" id="PTHR30346">
    <property type="entry name" value="TRANSCRIPTIONAL DUAL REGULATOR HCAR-RELATED"/>
    <property type="match status" value="1"/>
</dbReference>
<protein>
    <submittedName>
        <fullName evidence="6">LysR family transcriptional regulator</fullName>
    </submittedName>
</protein>
<comment type="similarity">
    <text evidence="1">Belongs to the LysR transcriptional regulatory family.</text>
</comment>
<dbReference type="Gene3D" id="3.40.190.290">
    <property type="match status" value="1"/>
</dbReference>
<evidence type="ECO:0000313" key="6">
    <source>
        <dbReference type="EMBL" id="GIG77524.1"/>
    </source>
</evidence>
<keyword evidence="3" id="KW-0238">DNA-binding</keyword>
<dbReference type="InterPro" id="IPR036388">
    <property type="entry name" value="WH-like_DNA-bd_sf"/>
</dbReference>
<dbReference type="Pfam" id="PF00126">
    <property type="entry name" value="HTH_1"/>
    <property type="match status" value="1"/>
</dbReference>
<feature type="domain" description="HTH lysR-type" evidence="5">
    <location>
        <begin position="1"/>
        <end position="58"/>
    </location>
</feature>
<dbReference type="InterPro" id="IPR036390">
    <property type="entry name" value="WH_DNA-bd_sf"/>
</dbReference>
<evidence type="ECO:0000256" key="1">
    <source>
        <dbReference type="ARBA" id="ARBA00009437"/>
    </source>
</evidence>
<evidence type="ECO:0000256" key="2">
    <source>
        <dbReference type="ARBA" id="ARBA00023015"/>
    </source>
</evidence>
<dbReference type="PRINTS" id="PR00039">
    <property type="entry name" value="HTHLYSR"/>
</dbReference>
<dbReference type="PROSITE" id="PS50931">
    <property type="entry name" value="HTH_LYSR"/>
    <property type="match status" value="1"/>
</dbReference>
<comment type="caution">
    <text evidence="6">The sequence shown here is derived from an EMBL/GenBank/DDBJ whole genome shotgun (WGS) entry which is preliminary data.</text>
</comment>
<evidence type="ECO:0000256" key="4">
    <source>
        <dbReference type="ARBA" id="ARBA00023163"/>
    </source>
</evidence>
<sequence length="318" mass="35127">MDTEAVRSFVRAAELGQLQQAADELGVTQQAVSKRIAALERQLCVRLFTRTARGVELTLDGQAFLPHARNIVVGVDRAITAIRPGSRALRIDVLGLRSAQAVILHDYWRSHPETQLDVVTLRVDDPRVAVAAVQAGDVDATFRTVTDHGALPRDLRMIRAFDSPLELVVGPRHPLASARALTPSQLRRHRIWVPGIAPRSEWAEFYDQLTTEFDLRVDAAGPNFGNEVLLDTLADSADVATLVGARDRYVWPTSYDLRRIPIVNPTIAYPISLILPGTNPHPGLRAIIDHFGSLPPLPETTWFPSWAATPRHHDGDIT</sequence>